<comment type="caution">
    <text evidence="10">The sequence shown here is derived from an EMBL/GenBank/DDBJ whole genome shotgun (WGS) entry which is preliminary data.</text>
</comment>
<evidence type="ECO:0000256" key="5">
    <source>
        <dbReference type="ARBA" id="ARBA00022970"/>
    </source>
</evidence>
<dbReference type="PANTHER" id="PTHR11153:SF8">
    <property type="entry name" value="SIDEROFLEXIN-1"/>
    <property type="match status" value="1"/>
</dbReference>
<evidence type="ECO:0000256" key="3">
    <source>
        <dbReference type="ARBA" id="ARBA00022448"/>
    </source>
</evidence>
<dbReference type="EMBL" id="JABDTM020007696">
    <property type="protein sequence ID" value="KAH0821471.1"/>
    <property type="molecule type" value="Genomic_DNA"/>
</dbReference>
<feature type="transmembrane region" description="Helical" evidence="9">
    <location>
        <begin position="152"/>
        <end position="170"/>
    </location>
</feature>
<evidence type="ECO:0000313" key="10">
    <source>
        <dbReference type="EMBL" id="KAH0821471.1"/>
    </source>
</evidence>
<reference evidence="10" key="1">
    <citation type="journal article" date="2020" name="J Insects Food Feed">
        <title>The yellow mealworm (Tenebrio molitor) genome: a resource for the emerging insects as food and feed industry.</title>
        <authorList>
            <person name="Eriksson T."/>
            <person name="Andere A."/>
            <person name="Kelstrup H."/>
            <person name="Emery V."/>
            <person name="Picard C."/>
        </authorList>
    </citation>
    <scope>NUCLEOTIDE SEQUENCE</scope>
    <source>
        <strain evidence="10">Stoneville</strain>
        <tissue evidence="10">Whole head</tissue>
    </source>
</reference>
<keyword evidence="11" id="KW-1185">Reference proteome</keyword>
<gene>
    <name evidence="10" type="ORF">GEV33_001320</name>
</gene>
<protein>
    <recommendedName>
        <fullName evidence="12">Sidoreflexin</fullName>
    </recommendedName>
</protein>
<evidence type="ECO:0000256" key="1">
    <source>
        <dbReference type="ARBA" id="ARBA00004225"/>
    </source>
</evidence>
<feature type="transmembrane region" description="Helical" evidence="9">
    <location>
        <begin position="176"/>
        <end position="194"/>
    </location>
</feature>
<evidence type="ECO:0000256" key="2">
    <source>
        <dbReference type="ARBA" id="ARBA00005974"/>
    </source>
</evidence>
<dbReference type="Proteomes" id="UP000719412">
    <property type="component" value="Unassembled WGS sequence"/>
</dbReference>
<dbReference type="NCBIfam" id="TIGR00798">
    <property type="entry name" value="mtc"/>
    <property type="match status" value="1"/>
</dbReference>
<dbReference type="GO" id="GO:0015075">
    <property type="term" value="F:monoatomic ion transmembrane transporter activity"/>
    <property type="evidence" value="ECO:0007669"/>
    <property type="project" value="InterPro"/>
</dbReference>
<comment type="similarity">
    <text evidence="2">Belongs to the sideroflexin family.</text>
</comment>
<evidence type="ECO:0000256" key="7">
    <source>
        <dbReference type="ARBA" id="ARBA00023128"/>
    </source>
</evidence>
<keyword evidence="4 9" id="KW-0812">Transmembrane</keyword>
<accession>A0A8J6HXB0</accession>
<feature type="transmembrane region" description="Helical" evidence="9">
    <location>
        <begin position="524"/>
        <end position="542"/>
    </location>
</feature>
<dbReference type="GO" id="GO:0140300">
    <property type="term" value="P:serine import into mitochondrion"/>
    <property type="evidence" value="ECO:0007669"/>
    <property type="project" value="TreeGrafter"/>
</dbReference>
<evidence type="ECO:0008006" key="12">
    <source>
        <dbReference type="Google" id="ProtNLM"/>
    </source>
</evidence>
<keyword evidence="7" id="KW-0496">Mitochondrion</keyword>
<evidence type="ECO:0000256" key="6">
    <source>
        <dbReference type="ARBA" id="ARBA00022989"/>
    </source>
</evidence>
<keyword evidence="6 9" id="KW-1133">Transmembrane helix</keyword>
<keyword evidence="3" id="KW-0813">Transport</keyword>
<name>A0A8J6HXB0_TENMO</name>
<reference evidence="10" key="2">
    <citation type="submission" date="2021-08" db="EMBL/GenBank/DDBJ databases">
        <authorList>
            <person name="Eriksson T."/>
        </authorList>
    </citation>
    <scope>NUCLEOTIDE SEQUENCE</scope>
    <source>
        <strain evidence="10">Stoneville</strain>
        <tissue evidence="10">Whole head</tissue>
    </source>
</reference>
<comment type="subcellular location">
    <subcellularLocation>
        <location evidence="1">Mitochondrion membrane</location>
        <topology evidence="1">Multi-pass membrane protein</topology>
    </subcellularLocation>
</comment>
<feature type="transmembrane region" description="Helical" evidence="9">
    <location>
        <begin position="562"/>
        <end position="581"/>
    </location>
</feature>
<evidence type="ECO:0000256" key="4">
    <source>
        <dbReference type="ARBA" id="ARBA00022692"/>
    </source>
</evidence>
<sequence length="584" mass="64428">MGKDVPITIDIDKPRYDQDTFVGRAKHFYKTANPLNAFVSSKRLEDAHCLVTRYRLKLPLPPGTTEEDLWRAKVLYDSAYHPDTGEKMFVLGRMSFQVPGNMIVTGGMMAFYKSPAGVVFWQWLNQSFNAVVNHTNRSGDATFTNKELVTSYVMATTGAVVTALGLNHALRNAPPLIGRWVPLMAIAVSNFINIPMMRLQELQNGTPVFDDKNNRLGNSTVAARSGILQVIVSRIFMPVPSMGLTPILMDQLDKRGILRKYPWINLPVNVITVGICLTFATPLACAFFKQKAQIAVSKLEPELRANESPYDQDTYWGRARRYFQLANPCNLFVGGDELEENRCLYIKYKCGEPLPKDVTEEDLWRAKALYDSSYNAETGEPIPVLARPAAQLPVNAVLAGGMMAYYKSTPGVVLWQWLNQTYNAFVGYANRGGEVAPTDQQLMTSYALATGTAIGTALALNRLLRNSPPLVGRFVPLAAVAAAHCVSVPLLKAQVLKNGTPIYDDCNAKLGYSKKAAQAGISDAVLYNILYAVPPMVVTPLVMNYLEGRGTLCRYPWLNFPAHVGIAGLCLLLLSPLACAFNRN</sequence>
<keyword evidence="5" id="KW-0029">Amino-acid transport</keyword>
<evidence type="ECO:0000256" key="9">
    <source>
        <dbReference type="SAM" id="Phobius"/>
    </source>
</evidence>
<dbReference type="GO" id="GO:0005743">
    <property type="term" value="C:mitochondrial inner membrane"/>
    <property type="evidence" value="ECO:0007669"/>
    <property type="project" value="TreeGrafter"/>
</dbReference>
<feature type="transmembrane region" description="Helical" evidence="9">
    <location>
        <begin position="268"/>
        <end position="288"/>
    </location>
</feature>
<dbReference type="PANTHER" id="PTHR11153">
    <property type="entry name" value="SIDEROFLEXIN"/>
    <property type="match status" value="1"/>
</dbReference>
<dbReference type="InterPro" id="IPR004686">
    <property type="entry name" value="Mtc"/>
</dbReference>
<dbReference type="Pfam" id="PF03820">
    <property type="entry name" value="SFXNs"/>
    <property type="match status" value="1"/>
</dbReference>
<proteinExistence type="inferred from homology"/>
<evidence type="ECO:0000256" key="8">
    <source>
        <dbReference type="ARBA" id="ARBA00023136"/>
    </source>
</evidence>
<dbReference type="AlphaFoldDB" id="A0A8J6HXB0"/>
<evidence type="ECO:0000313" key="11">
    <source>
        <dbReference type="Proteomes" id="UP000719412"/>
    </source>
</evidence>
<organism evidence="10 11">
    <name type="scientific">Tenebrio molitor</name>
    <name type="common">Yellow mealworm beetle</name>
    <dbReference type="NCBI Taxonomy" id="7067"/>
    <lineage>
        <taxon>Eukaryota</taxon>
        <taxon>Metazoa</taxon>
        <taxon>Ecdysozoa</taxon>
        <taxon>Arthropoda</taxon>
        <taxon>Hexapoda</taxon>
        <taxon>Insecta</taxon>
        <taxon>Pterygota</taxon>
        <taxon>Neoptera</taxon>
        <taxon>Endopterygota</taxon>
        <taxon>Coleoptera</taxon>
        <taxon>Polyphaga</taxon>
        <taxon>Cucujiformia</taxon>
        <taxon>Tenebrionidae</taxon>
        <taxon>Tenebrio</taxon>
    </lineage>
</organism>
<keyword evidence="8 9" id="KW-0472">Membrane</keyword>